<gene>
    <name evidence="1" type="ORF">A2722_00400</name>
</gene>
<evidence type="ECO:0000313" key="2">
    <source>
        <dbReference type="Proteomes" id="UP000178377"/>
    </source>
</evidence>
<dbReference type="Proteomes" id="UP000178377">
    <property type="component" value="Unassembled WGS sequence"/>
</dbReference>
<protein>
    <submittedName>
        <fullName evidence="1">Uncharacterized protein</fullName>
    </submittedName>
</protein>
<dbReference type="AlphaFoldDB" id="A0A1F5PGZ2"/>
<comment type="caution">
    <text evidence="1">The sequence shown here is derived from an EMBL/GenBank/DDBJ whole genome shotgun (WGS) entry which is preliminary data.</text>
</comment>
<evidence type="ECO:0000313" key="1">
    <source>
        <dbReference type="EMBL" id="OGE89183.1"/>
    </source>
</evidence>
<dbReference type="EMBL" id="MFEO01000026">
    <property type="protein sequence ID" value="OGE89183.1"/>
    <property type="molecule type" value="Genomic_DNA"/>
</dbReference>
<name>A0A1F5PGZ2_9BACT</name>
<accession>A0A1F5PGZ2</accession>
<sequence>MEGSRRLITIASQRRDNTLPQFSSSVQVHPHKPVDEIVIRFEITPALADSLQSLGLPSIVKPKTAGIRRPVLYEWQSANADEGVTLVSLPKSIDRLSLSFMTLTLNGFKLDANDHHAAETVHVLYAGFGSRQLETRPRLSMEQIRCVFEKNYGFLACYKRSDSRTLFIRASRLVEGKSSKIFRVRINQEWQLYLDSNGEIQEPAIRIS</sequence>
<reference evidence="1 2" key="1">
    <citation type="journal article" date="2016" name="Nat. Commun.">
        <title>Thousands of microbial genomes shed light on interconnected biogeochemical processes in an aquifer system.</title>
        <authorList>
            <person name="Anantharaman K."/>
            <person name="Brown C.T."/>
            <person name="Hug L.A."/>
            <person name="Sharon I."/>
            <person name="Castelle C.J."/>
            <person name="Probst A.J."/>
            <person name="Thomas B.C."/>
            <person name="Singh A."/>
            <person name="Wilkins M.J."/>
            <person name="Karaoz U."/>
            <person name="Brodie E.L."/>
            <person name="Williams K.H."/>
            <person name="Hubbard S.S."/>
            <person name="Banfield J.F."/>
        </authorList>
    </citation>
    <scope>NUCLEOTIDE SEQUENCE [LARGE SCALE GENOMIC DNA]</scope>
</reference>
<proteinExistence type="predicted"/>
<organism evidence="1 2">
    <name type="scientific">Candidatus Doudnabacteria bacterium RIFCSPHIGHO2_01_FULL_50_11</name>
    <dbReference type="NCBI Taxonomy" id="1817828"/>
    <lineage>
        <taxon>Bacteria</taxon>
        <taxon>Candidatus Doudnaibacteriota</taxon>
    </lineage>
</organism>